<comment type="caution">
    <text evidence="2">The sequence shown here is derived from an EMBL/GenBank/DDBJ whole genome shotgun (WGS) entry which is preliminary data.</text>
</comment>
<dbReference type="VEuPathDB" id="TriTrypDB:LtaPh_1211000"/>
<protein>
    <submittedName>
        <fullName evidence="2">Uncharacterized protein</fullName>
    </submittedName>
</protein>
<dbReference type="EMBL" id="BLBS01000016">
    <property type="protein sequence ID" value="GET86840.1"/>
    <property type="molecule type" value="Genomic_DNA"/>
</dbReference>
<proteinExistence type="predicted"/>
<dbReference type="Proteomes" id="UP000419144">
    <property type="component" value="Unassembled WGS sequence"/>
</dbReference>
<keyword evidence="3" id="KW-1185">Reference proteome</keyword>
<sequence>MRHCVSPAAEGSHIMSGVRTEGPPVKKEADRELSENMAPASVVVADSLSYSMDLHRDLDAIEIADIGIQESCITGAGDHEVLISIADVLRSGEEMPPCLSAPYMEALFNTDPRISFDALHIGCLRAMEEREKMSRPQYDYLSWSVPPTDFVEHPANKGLPFFTVPLMHPVVRTRSPRDRGDRQVDELLSNLTKESLNAVIGDDMLEHLRFSRNVGVMRRRRSKRASAAGGKV</sequence>
<dbReference type="AlphaFoldDB" id="A0A640KAZ3"/>
<dbReference type="OrthoDB" id="265970at2759"/>
<accession>A0A640KAZ3</accession>
<organism evidence="2 3">
    <name type="scientific">Leishmania tarentolae</name>
    <name type="common">Sauroleishmania tarentolae</name>
    <dbReference type="NCBI Taxonomy" id="5689"/>
    <lineage>
        <taxon>Eukaryota</taxon>
        <taxon>Discoba</taxon>
        <taxon>Euglenozoa</taxon>
        <taxon>Kinetoplastea</taxon>
        <taxon>Metakinetoplastina</taxon>
        <taxon>Trypanosomatida</taxon>
        <taxon>Trypanosomatidae</taxon>
        <taxon>Leishmaniinae</taxon>
        <taxon>Leishmania</taxon>
        <taxon>lizard Leishmania</taxon>
    </lineage>
</organism>
<evidence type="ECO:0000313" key="3">
    <source>
        <dbReference type="Proteomes" id="UP000419144"/>
    </source>
</evidence>
<feature type="region of interest" description="Disordered" evidence="1">
    <location>
        <begin position="1"/>
        <end position="25"/>
    </location>
</feature>
<name>A0A640KAZ3_LEITA</name>
<gene>
    <name evidence="2" type="ORF">LtaPh_1211000</name>
</gene>
<reference evidence="2" key="1">
    <citation type="submission" date="2019-11" db="EMBL/GenBank/DDBJ databases">
        <title>Leishmania tarentolae CDS.</title>
        <authorList>
            <person name="Goto Y."/>
            <person name="Yamagishi J."/>
        </authorList>
    </citation>
    <scope>NUCLEOTIDE SEQUENCE [LARGE SCALE GENOMIC DNA]</scope>
    <source>
        <strain evidence="2">Parrot Tar II</strain>
    </source>
</reference>
<evidence type="ECO:0000256" key="1">
    <source>
        <dbReference type="SAM" id="MobiDB-lite"/>
    </source>
</evidence>
<evidence type="ECO:0000313" key="2">
    <source>
        <dbReference type="EMBL" id="GET86840.1"/>
    </source>
</evidence>